<dbReference type="NCBIfam" id="TIGR00621">
    <property type="entry name" value="ssb"/>
    <property type="match status" value="1"/>
</dbReference>
<organism evidence="5 6">
    <name type="scientific">Siminovitchia thermophila</name>
    <dbReference type="NCBI Taxonomy" id="1245522"/>
    <lineage>
        <taxon>Bacteria</taxon>
        <taxon>Bacillati</taxon>
        <taxon>Bacillota</taxon>
        <taxon>Bacilli</taxon>
        <taxon>Bacillales</taxon>
        <taxon>Bacillaceae</taxon>
        <taxon>Siminovitchia</taxon>
    </lineage>
</organism>
<comment type="caution">
    <text evidence="2">Lacks conserved residue(s) required for the propagation of feature annotation.</text>
</comment>
<evidence type="ECO:0000256" key="4">
    <source>
        <dbReference type="SAM" id="MobiDB-lite"/>
    </source>
</evidence>
<dbReference type="InterPro" id="IPR011344">
    <property type="entry name" value="ssDNA-bd"/>
</dbReference>
<protein>
    <recommendedName>
        <fullName evidence="2 3">Single-stranded DNA-binding protein</fullName>
        <shortName evidence="2">SSB</shortName>
    </recommendedName>
</protein>
<comment type="subunit">
    <text evidence="2">Homotetramer.</text>
</comment>
<dbReference type="Gene3D" id="2.40.50.140">
    <property type="entry name" value="Nucleic acid-binding proteins"/>
    <property type="match status" value="1"/>
</dbReference>
<dbReference type="RefSeq" id="WP_077109603.1">
    <property type="nucleotide sequence ID" value="NZ_JAFBFH010000007.1"/>
</dbReference>
<sequence length="127" mass="14291">MINQVTLVGRLTKDPELRYTMEGRAVLNIMLALNRHYKNANGEYDADFVLCTLWNKTAENTAKYCSKGSVIGVIGKIQTRHYEDQDGKRVYVTEVMADSVKFMGGKPARESPSKSPAETLEFKEVNV</sequence>
<dbReference type="PROSITE" id="PS50935">
    <property type="entry name" value="SSB"/>
    <property type="match status" value="1"/>
</dbReference>
<dbReference type="PANTHER" id="PTHR10302">
    <property type="entry name" value="SINGLE-STRANDED DNA-BINDING PROTEIN"/>
    <property type="match status" value="1"/>
</dbReference>
<dbReference type="PIRSF" id="PIRSF002070">
    <property type="entry name" value="SSB"/>
    <property type="match status" value="1"/>
</dbReference>
<evidence type="ECO:0000256" key="2">
    <source>
        <dbReference type="HAMAP-Rule" id="MF_00984"/>
    </source>
</evidence>
<accession>A0ABS2R5S5</accession>
<dbReference type="InterPro" id="IPR012340">
    <property type="entry name" value="NA-bd_OB-fold"/>
</dbReference>
<dbReference type="GO" id="GO:0003677">
    <property type="term" value="F:DNA binding"/>
    <property type="evidence" value="ECO:0007669"/>
    <property type="project" value="UniProtKB-KW"/>
</dbReference>
<evidence type="ECO:0000256" key="1">
    <source>
        <dbReference type="ARBA" id="ARBA00023125"/>
    </source>
</evidence>
<dbReference type="Pfam" id="PF00436">
    <property type="entry name" value="SSB"/>
    <property type="match status" value="1"/>
</dbReference>
<keyword evidence="1 2" id="KW-0238">DNA-binding</keyword>
<comment type="caution">
    <text evidence="5">The sequence shown here is derived from an EMBL/GenBank/DDBJ whole genome shotgun (WGS) entry which is preliminary data.</text>
</comment>
<name>A0ABS2R5S5_9BACI</name>
<dbReference type="EMBL" id="JAFBFH010000007">
    <property type="protein sequence ID" value="MBM7714514.1"/>
    <property type="molecule type" value="Genomic_DNA"/>
</dbReference>
<feature type="region of interest" description="Disordered" evidence="4">
    <location>
        <begin position="103"/>
        <end position="127"/>
    </location>
</feature>
<keyword evidence="6" id="KW-1185">Reference proteome</keyword>
<dbReference type="InterPro" id="IPR000424">
    <property type="entry name" value="Primosome_PriB/ssb"/>
</dbReference>
<dbReference type="PANTHER" id="PTHR10302:SF27">
    <property type="entry name" value="SINGLE-STRANDED DNA-BINDING PROTEIN"/>
    <property type="match status" value="1"/>
</dbReference>
<evidence type="ECO:0000256" key="3">
    <source>
        <dbReference type="PIRNR" id="PIRNR002070"/>
    </source>
</evidence>
<evidence type="ECO:0000313" key="5">
    <source>
        <dbReference type="EMBL" id="MBM7714514.1"/>
    </source>
</evidence>
<dbReference type="SUPFAM" id="SSF50249">
    <property type="entry name" value="Nucleic acid-binding proteins"/>
    <property type="match status" value="1"/>
</dbReference>
<proteinExistence type="inferred from homology"/>
<evidence type="ECO:0000313" key="6">
    <source>
        <dbReference type="Proteomes" id="UP000823485"/>
    </source>
</evidence>
<dbReference type="Proteomes" id="UP000823485">
    <property type="component" value="Unassembled WGS sequence"/>
</dbReference>
<gene>
    <name evidence="5" type="ORF">JOC94_001486</name>
</gene>
<dbReference type="CDD" id="cd04496">
    <property type="entry name" value="SSB_OBF"/>
    <property type="match status" value="1"/>
</dbReference>
<dbReference type="HAMAP" id="MF_00984">
    <property type="entry name" value="SSB"/>
    <property type="match status" value="1"/>
</dbReference>
<reference evidence="5 6" key="1">
    <citation type="submission" date="2021-01" db="EMBL/GenBank/DDBJ databases">
        <title>Genomic Encyclopedia of Type Strains, Phase IV (KMG-IV): sequencing the most valuable type-strain genomes for metagenomic binning, comparative biology and taxonomic classification.</title>
        <authorList>
            <person name="Goeker M."/>
        </authorList>
    </citation>
    <scope>NUCLEOTIDE SEQUENCE [LARGE SCALE GENOMIC DNA]</scope>
    <source>
        <strain evidence="5 6">DSM 105453</strain>
    </source>
</reference>